<accession>A0A5J4KLM2</accession>
<evidence type="ECO:0000313" key="2">
    <source>
        <dbReference type="Proteomes" id="UP000326912"/>
    </source>
</evidence>
<dbReference type="AlphaFoldDB" id="A0A5J4KLM2"/>
<sequence>MDIAMITCSSFPQLSSDDALLLPALATRGITARPLIWNDPAVDWSQPVMSVLRSPWDYHHQRNAFLDWAERVSQLHPLWNPLKLLSWNTHKGYLLDLEHQGISIIPTQLQTQGTTINLATLMQEQNWSEVVIKPAVSASAFETLHVKEETLAQGQQLLERMLATHDMLIQPFFPTVISPGERSLICIDGEITHAVRRQPALAAKQDASILQEALVIAQEDEYRFAQNILAQLPVAPLYARIDIIRDENNRLYLMELELVEPGLWLEFAPHAVERFADAIASKLQ</sequence>
<dbReference type="Proteomes" id="UP000326912">
    <property type="component" value="Unassembled WGS sequence"/>
</dbReference>
<evidence type="ECO:0008006" key="3">
    <source>
        <dbReference type="Google" id="ProtNLM"/>
    </source>
</evidence>
<dbReference type="PANTHER" id="PTHR39217:SF1">
    <property type="entry name" value="GLUTATHIONE SYNTHETASE"/>
    <property type="match status" value="1"/>
</dbReference>
<name>A0A5J4KLM2_9CHLR</name>
<proteinExistence type="predicted"/>
<dbReference type="EMBL" id="BKZW01000002">
    <property type="protein sequence ID" value="GER90334.1"/>
    <property type="molecule type" value="Genomic_DNA"/>
</dbReference>
<dbReference type="InterPro" id="IPR053191">
    <property type="entry name" value="DcsG_Biosynth_Enzyme"/>
</dbReference>
<comment type="caution">
    <text evidence="1">The sequence shown here is derived from an EMBL/GenBank/DDBJ whole genome shotgun (WGS) entry which is preliminary data.</text>
</comment>
<keyword evidence="2" id="KW-1185">Reference proteome</keyword>
<protein>
    <recommendedName>
        <fullName evidence="3">ATP-grasp domain-containing protein</fullName>
    </recommendedName>
</protein>
<organism evidence="1 2">
    <name type="scientific">Dictyobacter vulcani</name>
    <dbReference type="NCBI Taxonomy" id="2607529"/>
    <lineage>
        <taxon>Bacteria</taxon>
        <taxon>Bacillati</taxon>
        <taxon>Chloroflexota</taxon>
        <taxon>Ktedonobacteria</taxon>
        <taxon>Ktedonobacterales</taxon>
        <taxon>Dictyobacteraceae</taxon>
        <taxon>Dictyobacter</taxon>
    </lineage>
</organism>
<gene>
    <name evidence="1" type="ORF">KDW_44960</name>
</gene>
<dbReference type="PANTHER" id="PTHR39217">
    <property type="match status" value="1"/>
</dbReference>
<evidence type="ECO:0000313" key="1">
    <source>
        <dbReference type="EMBL" id="GER90334.1"/>
    </source>
</evidence>
<dbReference type="RefSeq" id="WP_151758088.1">
    <property type="nucleotide sequence ID" value="NZ_BKZW01000002.1"/>
</dbReference>
<dbReference type="SUPFAM" id="SSF56059">
    <property type="entry name" value="Glutathione synthetase ATP-binding domain-like"/>
    <property type="match status" value="1"/>
</dbReference>
<reference evidence="1 2" key="1">
    <citation type="submission" date="2019-10" db="EMBL/GenBank/DDBJ databases">
        <title>Dictyobacter vulcani sp. nov., within the class Ktedonobacteria, isolated from soil of volcanic Mt. Zao.</title>
        <authorList>
            <person name="Zheng Y."/>
            <person name="Wang C.M."/>
            <person name="Sakai Y."/>
            <person name="Abe K."/>
            <person name="Yokota A."/>
            <person name="Yabe S."/>
        </authorList>
    </citation>
    <scope>NUCLEOTIDE SEQUENCE [LARGE SCALE GENOMIC DNA]</scope>
    <source>
        <strain evidence="1 2">W12</strain>
    </source>
</reference>